<organism evidence="1 2">
    <name type="scientific">Deinococcus peraridilitoris (strain DSM 19664 / LMG 22246 / CIP 109416 / KR-200)</name>
    <dbReference type="NCBI Taxonomy" id="937777"/>
    <lineage>
        <taxon>Bacteria</taxon>
        <taxon>Thermotogati</taxon>
        <taxon>Deinococcota</taxon>
        <taxon>Deinococci</taxon>
        <taxon>Deinococcales</taxon>
        <taxon>Deinococcaceae</taxon>
        <taxon>Deinococcus</taxon>
    </lineage>
</organism>
<dbReference type="HOGENOM" id="CLU_2104979_0_0_0"/>
<evidence type="ECO:0000313" key="2">
    <source>
        <dbReference type="Proteomes" id="UP000010467"/>
    </source>
</evidence>
<accession>K9ZWM8</accession>
<name>K9ZWM8_DEIPD</name>
<dbReference type="KEGG" id="dpd:Deipe_0457"/>
<sequence length="115" mass="12405">MTVADQLKKFFSEEALAAAKKYVREQMALGATGTAAAEKATENLVEFIEKLDDAVVFIPRFGPLVKLAMDTPLVDAQQRQLAAALIEFAYQLLKDEPVGVGPVVNAPELQSGVVE</sequence>
<reference evidence="2" key="1">
    <citation type="submission" date="2012-03" db="EMBL/GenBank/DDBJ databases">
        <title>Complete sequence of chromosome of Deinococcus peraridilitoris DSM 19664.</title>
        <authorList>
            <person name="Lucas S."/>
            <person name="Copeland A."/>
            <person name="Lapidus A."/>
            <person name="Glavina del Rio T."/>
            <person name="Dalin E."/>
            <person name="Tice H."/>
            <person name="Bruce D."/>
            <person name="Goodwin L."/>
            <person name="Pitluck S."/>
            <person name="Peters L."/>
            <person name="Mikhailova N."/>
            <person name="Lu M."/>
            <person name="Kyrpides N."/>
            <person name="Mavromatis K."/>
            <person name="Ivanova N."/>
            <person name="Brettin T."/>
            <person name="Detter J.C."/>
            <person name="Han C."/>
            <person name="Larimer F."/>
            <person name="Land M."/>
            <person name="Hauser L."/>
            <person name="Markowitz V."/>
            <person name="Cheng J.-F."/>
            <person name="Hugenholtz P."/>
            <person name="Woyke T."/>
            <person name="Wu D."/>
            <person name="Pukall R."/>
            <person name="Steenblock K."/>
            <person name="Brambilla E."/>
            <person name="Klenk H.-P."/>
            <person name="Eisen J.A."/>
        </authorList>
    </citation>
    <scope>NUCLEOTIDE SEQUENCE [LARGE SCALE GENOMIC DNA]</scope>
    <source>
        <strain evidence="2">DSM 19664 / LMG 22246 / CIP 109416 / KR-200</strain>
    </source>
</reference>
<proteinExistence type="predicted"/>
<dbReference type="Proteomes" id="UP000010467">
    <property type="component" value="Chromosome"/>
</dbReference>
<protein>
    <submittedName>
        <fullName evidence="1">Uncharacterized protein</fullName>
    </submittedName>
</protein>
<gene>
    <name evidence="1" type="ordered locus">Deipe_0457</name>
</gene>
<dbReference type="EMBL" id="CP003382">
    <property type="protein sequence ID" value="AFZ66053.1"/>
    <property type="molecule type" value="Genomic_DNA"/>
</dbReference>
<keyword evidence="2" id="KW-1185">Reference proteome</keyword>
<evidence type="ECO:0000313" key="1">
    <source>
        <dbReference type="EMBL" id="AFZ66053.1"/>
    </source>
</evidence>
<dbReference type="PATRIC" id="fig|937777.3.peg.464"/>
<dbReference type="RefSeq" id="WP_015234363.1">
    <property type="nucleotide sequence ID" value="NC_019793.1"/>
</dbReference>
<dbReference type="AlphaFoldDB" id="K9ZWM8"/>
<dbReference type="STRING" id="937777.Deipe_0457"/>